<dbReference type="OMA" id="FKLKQVC"/>
<proteinExistence type="inferred from homology"/>
<dbReference type="STRING" id="931890.G8JMH2"/>
<dbReference type="GO" id="GO:1990114">
    <property type="term" value="P:RNA polymerase II core complex assembly"/>
    <property type="evidence" value="ECO:0007669"/>
    <property type="project" value="TreeGrafter"/>
</dbReference>
<dbReference type="GeneID" id="11472961"/>
<dbReference type="InterPro" id="IPR011599">
    <property type="entry name" value="PFD_alpha_archaea"/>
</dbReference>
<gene>
    <name evidence="5" type="ordered locus">Ecym_1463</name>
</gene>
<evidence type="ECO:0000256" key="3">
    <source>
        <dbReference type="SAM" id="MobiDB-lite"/>
    </source>
</evidence>
<evidence type="ECO:0000259" key="4">
    <source>
        <dbReference type="Pfam" id="PF12927"/>
    </source>
</evidence>
<dbReference type="GO" id="GO:0006457">
    <property type="term" value="P:protein folding"/>
    <property type="evidence" value="ECO:0007669"/>
    <property type="project" value="InterPro"/>
</dbReference>
<organism evidence="5 6">
    <name type="scientific">Eremothecium cymbalariae (strain CBS 270.75 / DBVPG 7215 / KCTC 17166 / NRRL Y-17582)</name>
    <name type="common">Yeast</name>
    <dbReference type="NCBI Taxonomy" id="931890"/>
    <lineage>
        <taxon>Eukaryota</taxon>
        <taxon>Fungi</taxon>
        <taxon>Dikarya</taxon>
        <taxon>Ascomycota</taxon>
        <taxon>Saccharomycotina</taxon>
        <taxon>Saccharomycetes</taxon>
        <taxon>Saccharomycetales</taxon>
        <taxon>Saccharomycetaceae</taxon>
        <taxon>Eremothecium</taxon>
    </lineage>
</organism>
<protein>
    <recommendedName>
        <fullName evidence="4">DUF3835 domain-containing protein</fullName>
    </recommendedName>
</protein>
<feature type="compositionally biased region" description="Acidic residues" evidence="3">
    <location>
        <begin position="334"/>
        <end position="343"/>
    </location>
</feature>
<dbReference type="EMBL" id="CP002497">
    <property type="protein sequence ID" value="AET37689.1"/>
    <property type="molecule type" value="Genomic_DNA"/>
</dbReference>
<dbReference type="OrthoDB" id="21413at2759"/>
<feature type="region of interest" description="Disordered" evidence="3">
    <location>
        <begin position="606"/>
        <end position="645"/>
    </location>
</feature>
<comment type="similarity">
    <text evidence="1">Belongs to the prefoldin subunit alpha family.</text>
</comment>
<feature type="region of interest" description="Disordered" evidence="3">
    <location>
        <begin position="330"/>
        <end position="372"/>
    </location>
</feature>
<keyword evidence="2" id="KW-0175">Coiled coil</keyword>
<dbReference type="SUPFAM" id="SSF46579">
    <property type="entry name" value="Prefoldin"/>
    <property type="match status" value="1"/>
</dbReference>
<dbReference type="FunCoup" id="G8JMH2">
    <property type="interactions" value="121"/>
</dbReference>
<dbReference type="KEGG" id="erc:Ecym_1463"/>
<dbReference type="InterPro" id="IPR024325">
    <property type="entry name" value="DUF3835"/>
</dbReference>
<evidence type="ECO:0000313" key="5">
    <source>
        <dbReference type="EMBL" id="AET37689.1"/>
    </source>
</evidence>
<dbReference type="Pfam" id="PF12927">
    <property type="entry name" value="DUF3835"/>
    <property type="match status" value="1"/>
</dbReference>
<dbReference type="AlphaFoldDB" id="G8JMH2"/>
<feature type="region of interest" description="Disordered" evidence="3">
    <location>
        <begin position="253"/>
        <end position="279"/>
    </location>
</feature>
<evidence type="ECO:0000256" key="2">
    <source>
        <dbReference type="SAM" id="Coils"/>
    </source>
</evidence>
<dbReference type="GO" id="GO:1990115">
    <property type="term" value="P:RNA polymerase III assembly"/>
    <property type="evidence" value="ECO:0007669"/>
    <property type="project" value="TreeGrafter"/>
</dbReference>
<accession>G8JMH2</accession>
<feature type="compositionally biased region" description="Acidic residues" evidence="3">
    <location>
        <begin position="623"/>
        <end position="632"/>
    </location>
</feature>
<dbReference type="eggNOG" id="ENOG502QVS0">
    <property type="taxonomic scope" value="Eukaryota"/>
</dbReference>
<feature type="coiled-coil region" evidence="2">
    <location>
        <begin position="700"/>
        <end position="727"/>
    </location>
</feature>
<dbReference type="GO" id="GO:1990113">
    <property type="term" value="P:RNA polymerase I assembly"/>
    <property type="evidence" value="ECO:0007669"/>
    <property type="project" value="TreeGrafter"/>
</dbReference>
<dbReference type="GO" id="GO:0005737">
    <property type="term" value="C:cytoplasm"/>
    <property type="evidence" value="ECO:0007669"/>
    <property type="project" value="TreeGrafter"/>
</dbReference>
<dbReference type="PANTHER" id="PTHR12674">
    <property type="entry name" value="PREFOLDIN SUBUNIT 5"/>
    <property type="match status" value="1"/>
</dbReference>
<evidence type="ECO:0000256" key="1">
    <source>
        <dbReference type="ARBA" id="ARBA00010048"/>
    </source>
</evidence>
<dbReference type="InParanoid" id="G8JMH2"/>
<keyword evidence="6" id="KW-1185">Reference proteome</keyword>
<dbReference type="Pfam" id="PF02996">
    <property type="entry name" value="Prefoldin"/>
    <property type="match status" value="1"/>
</dbReference>
<dbReference type="PANTHER" id="PTHR12674:SF2">
    <property type="entry name" value="PREFOLDIN SUBUNIT 5"/>
    <property type="match status" value="1"/>
</dbReference>
<name>G8JMH2_ERECY</name>
<sequence length="832" mass="94580">MDELISKVEISIGRLGEKREFLEGQRRGYLEVRERLLAFEDSVGNGGAGERGVVFGDVIISSRIYVSIGCEYYVERSAAEAVEWVGGRLRQIEDAIEDVRGNIRGAKKTLDDMRQWEGILGGESGDAEFGDEEGSGEELPFMEIREEVDDEGNVISSSVTPQLHSGRNRHDVWPDVASYSDAAEIATPVNRNNVVDGLENNVVEELQGKTETKREYRMGLFSEMSQPQDDVNKGKSETDDGLEEIRVAAVSDVRKEKDKRETVSENQVTTPANSKPDFVNPGILAIDEKDIYTFDDIVEQLEKYDLEEYGNVDSADIRYNFEDYNRMLISVTDQNDDREEEKEEREREDNPNVSDDDDDNVDDDDDENNDYDYKFMPSLVPRGASQDSFIEQINKLRAEKLSKLQESKVSHPRSILKDSNVKKSKKKSVGFAEELEIYEVENMRQETKANTFHFPRNPWRNLNSYDYPGPSEVSSDNLDEDGFDSDLFAKLIGAKEPDETHELHENVEANRCTSRGTKLKKSSRFKTEREAHNLSSLVEDSTPVTSVHEEAIIKDVIEREVVVGDIIEKEHSIEDVVEKEESLKIDSTVPEKTELSKFKKNLQSLQKPRLLRQKPPPIHFSDSESEDDEGESYLDINGVTPPKVAEPFPDAIQDIIANNKKEVIKMPDVEFQALAGNLDDMARAYILGMYDSDIDDPGTVVEKLKDLKHYNLQVEELKDEIKQCRDSIIDNSPSDEKYDEDGPMVSDVIEHEAATTGLHEDNENLALQQDKLIKEVSLEYHMMRQKILSWSNNIENDDDEALQLEPIDEYGNPIKTSRFKASQLISPVFKRL</sequence>
<reference evidence="6" key="1">
    <citation type="journal article" date="2012" name="G3 (Bethesda)">
        <title>Pichia sorbitophila, an interspecies yeast hybrid reveals early steps of genome resolution following polyploidization.</title>
        <authorList>
            <person name="Leh Louis V."/>
            <person name="Despons L."/>
            <person name="Friedrich A."/>
            <person name="Martin T."/>
            <person name="Durrens P."/>
            <person name="Casaregola S."/>
            <person name="Neuveglise C."/>
            <person name="Fairhead C."/>
            <person name="Marck C."/>
            <person name="Cruz J.A."/>
            <person name="Straub M.L."/>
            <person name="Kugler V."/>
            <person name="Sacerdot C."/>
            <person name="Uzunov Z."/>
            <person name="Thierry A."/>
            <person name="Weiss S."/>
            <person name="Bleykasten C."/>
            <person name="De Montigny J."/>
            <person name="Jacques N."/>
            <person name="Jung P."/>
            <person name="Lemaire M."/>
            <person name="Mallet S."/>
            <person name="Morel G."/>
            <person name="Richard G.F."/>
            <person name="Sarkar A."/>
            <person name="Savel G."/>
            <person name="Schacherer J."/>
            <person name="Seret M.L."/>
            <person name="Talla E."/>
            <person name="Samson G."/>
            <person name="Jubin C."/>
            <person name="Poulain J."/>
            <person name="Vacherie B."/>
            <person name="Barbe V."/>
            <person name="Pelletier E."/>
            <person name="Sherman D.J."/>
            <person name="Westhof E."/>
            <person name="Weissenbach J."/>
            <person name="Baret P.V."/>
            <person name="Wincker P."/>
            <person name="Gaillardin C."/>
            <person name="Dujon B."/>
            <person name="Souciet J.L."/>
        </authorList>
    </citation>
    <scope>NUCLEOTIDE SEQUENCE [LARGE SCALE GENOMIC DNA]</scope>
    <source>
        <strain evidence="6">CBS 270.75 / DBVPG 7215 / KCTC 17166 / NRRL Y-17582</strain>
    </source>
</reference>
<feature type="compositionally biased region" description="Polar residues" evidence="3">
    <location>
        <begin position="264"/>
        <end position="273"/>
    </location>
</feature>
<evidence type="ECO:0000313" key="6">
    <source>
        <dbReference type="Proteomes" id="UP000006790"/>
    </source>
</evidence>
<feature type="compositionally biased region" description="Basic and acidic residues" evidence="3">
    <location>
        <begin position="253"/>
        <end position="263"/>
    </location>
</feature>
<dbReference type="Proteomes" id="UP000006790">
    <property type="component" value="Chromosome 1"/>
</dbReference>
<feature type="domain" description="DUF3835" evidence="4">
    <location>
        <begin position="744"/>
        <end position="824"/>
    </location>
</feature>
<dbReference type="InterPro" id="IPR004127">
    <property type="entry name" value="Prefoldin_subunit_alpha"/>
</dbReference>
<feature type="compositionally biased region" description="Acidic residues" evidence="3">
    <location>
        <begin position="354"/>
        <end position="370"/>
    </location>
</feature>
<dbReference type="InterPro" id="IPR009053">
    <property type="entry name" value="Prefoldin"/>
</dbReference>
<dbReference type="GO" id="GO:0016272">
    <property type="term" value="C:prefoldin complex"/>
    <property type="evidence" value="ECO:0007669"/>
    <property type="project" value="InterPro"/>
</dbReference>
<dbReference type="Gene3D" id="1.10.287.370">
    <property type="match status" value="1"/>
</dbReference>
<dbReference type="GO" id="GO:0051082">
    <property type="term" value="F:unfolded protein binding"/>
    <property type="evidence" value="ECO:0007669"/>
    <property type="project" value="InterPro"/>
</dbReference>
<dbReference type="HOGENOM" id="CLU_344512_0_0_1"/>
<dbReference type="RefSeq" id="XP_003644506.1">
    <property type="nucleotide sequence ID" value="XM_003644458.1"/>
</dbReference>